<reference evidence="6" key="1">
    <citation type="submission" date="2021-02" db="EMBL/GenBank/DDBJ databases">
        <authorList>
            <person name="Nowell W R."/>
        </authorList>
    </citation>
    <scope>NUCLEOTIDE SEQUENCE</scope>
</reference>
<evidence type="ECO:0000256" key="2">
    <source>
        <dbReference type="ARBA" id="ARBA00022989"/>
    </source>
</evidence>
<accession>A0A819SSN2</accession>
<dbReference type="GO" id="GO:0005524">
    <property type="term" value="F:ATP binding"/>
    <property type="evidence" value="ECO:0007669"/>
    <property type="project" value="InterPro"/>
</dbReference>
<keyword evidence="7" id="KW-1185">Reference proteome</keyword>
<dbReference type="EMBL" id="CAJOBF010001683">
    <property type="protein sequence ID" value="CAF3974239.1"/>
    <property type="molecule type" value="Genomic_DNA"/>
</dbReference>
<keyword evidence="3 4" id="KW-0472">Membrane</keyword>
<keyword evidence="1 4" id="KW-0812">Transmembrane</keyword>
<organism evidence="6 7">
    <name type="scientific">Rotaria magnacalcarata</name>
    <dbReference type="NCBI Taxonomy" id="392030"/>
    <lineage>
        <taxon>Eukaryota</taxon>
        <taxon>Metazoa</taxon>
        <taxon>Spiralia</taxon>
        <taxon>Gnathifera</taxon>
        <taxon>Rotifera</taxon>
        <taxon>Eurotatoria</taxon>
        <taxon>Bdelloidea</taxon>
        <taxon>Philodinida</taxon>
        <taxon>Philodinidae</taxon>
        <taxon>Rotaria</taxon>
    </lineage>
</organism>
<dbReference type="Gene3D" id="1.20.1560.10">
    <property type="entry name" value="ABC transporter type 1, transmembrane domain"/>
    <property type="match status" value="1"/>
</dbReference>
<evidence type="ECO:0000256" key="4">
    <source>
        <dbReference type="SAM" id="Phobius"/>
    </source>
</evidence>
<evidence type="ECO:0000313" key="6">
    <source>
        <dbReference type="EMBL" id="CAF4064803.1"/>
    </source>
</evidence>
<dbReference type="InterPro" id="IPR036640">
    <property type="entry name" value="ABC1_TM_sf"/>
</dbReference>
<dbReference type="AlphaFoldDB" id="A0A819SSN2"/>
<evidence type="ECO:0000313" key="5">
    <source>
        <dbReference type="EMBL" id="CAF3974239.1"/>
    </source>
</evidence>
<dbReference type="Proteomes" id="UP000663842">
    <property type="component" value="Unassembled WGS sequence"/>
</dbReference>
<evidence type="ECO:0000256" key="1">
    <source>
        <dbReference type="ARBA" id="ARBA00022692"/>
    </source>
</evidence>
<dbReference type="EMBL" id="CAJOBG010003470">
    <property type="protein sequence ID" value="CAF4064803.1"/>
    <property type="molecule type" value="Genomic_DNA"/>
</dbReference>
<sequence length="208" mass="23659">MPREQVEWFTKQSSRDDDNNKMYTRQYCTYCSVVNINKSNNPYGSSYEQEQTWTLGRSPSKNNKRYQTSIENIHLTMPSVSTIVKPYSSNSNYDDEKLKLVDRSISLLPPLPSSRQHGLSMHRSNRTNLDVKFRYGTFVELVYILLATIASVVFGICLPLTLIVFGDTIDSFTDQAAHLCSLNLTSLAARFCPANVKLTTINFYAKVS</sequence>
<dbReference type="Proteomes" id="UP000663866">
    <property type="component" value="Unassembled WGS sequence"/>
</dbReference>
<evidence type="ECO:0000313" key="7">
    <source>
        <dbReference type="Proteomes" id="UP000663866"/>
    </source>
</evidence>
<protein>
    <submittedName>
        <fullName evidence="6">Uncharacterized protein</fullName>
    </submittedName>
</protein>
<name>A0A819SSN2_9BILA</name>
<feature type="transmembrane region" description="Helical" evidence="4">
    <location>
        <begin position="141"/>
        <end position="165"/>
    </location>
</feature>
<gene>
    <name evidence="6" type="ORF">OVN521_LOCUS18829</name>
    <name evidence="5" type="ORF">UXM345_LOCUS14661</name>
</gene>
<comment type="caution">
    <text evidence="6">The sequence shown here is derived from an EMBL/GenBank/DDBJ whole genome shotgun (WGS) entry which is preliminary data.</text>
</comment>
<proteinExistence type="predicted"/>
<dbReference type="GO" id="GO:0016020">
    <property type="term" value="C:membrane"/>
    <property type="evidence" value="ECO:0007669"/>
    <property type="project" value="InterPro"/>
</dbReference>
<evidence type="ECO:0000256" key="3">
    <source>
        <dbReference type="ARBA" id="ARBA00023136"/>
    </source>
</evidence>
<keyword evidence="2 4" id="KW-1133">Transmembrane helix</keyword>